<sequence>MPCTSFLCSVLVAPVKNENEEIIMCILNFEDISENKYASTPEETATPAAAENNSVGYKWRRGRNKLKIAMSLQRSMNSPSQNQDNHRTFRLKLPQIYRQRDNNNQQSAPPEGDGERSKLKDSQEGALNGVSSQGAGSSSTATTEPESSMPLLSLKEVPSNNDLPTSSTQSTKSVHSDSFSGGAGDLHSTDSLHLRRECSLRDANEHETSLSVHNTFPRHTPLAKTWSNQTARSGVSIRRASSLETTESISTRKMRNSYLSDLGNFAKNLPSAASDSDLARYRVLRKELSTHSLRSLDEHPLDSGLHADDRRDSSSSAVTKKILKPVRDATQVVGNRVTQVSWYG</sequence>
<dbReference type="Proteomes" id="UP000007110">
    <property type="component" value="Unassembled WGS sequence"/>
</dbReference>
<dbReference type="OMA" id="NEEIIMC"/>
<feature type="region of interest" description="Disordered" evidence="1">
    <location>
        <begin position="206"/>
        <end position="239"/>
    </location>
</feature>
<name>A0A7M7P8P2_STRPU</name>
<reference evidence="2" key="2">
    <citation type="submission" date="2021-01" db="UniProtKB">
        <authorList>
            <consortium name="EnsemblMetazoa"/>
        </authorList>
    </citation>
    <scope>IDENTIFICATION</scope>
</reference>
<dbReference type="GeneID" id="762602"/>
<feature type="region of interest" description="Disordered" evidence="1">
    <location>
        <begin position="96"/>
        <end position="189"/>
    </location>
</feature>
<keyword evidence="3" id="KW-1185">Reference proteome</keyword>
<dbReference type="InParanoid" id="A0A7M7P8P2"/>
<feature type="compositionally biased region" description="Polar residues" evidence="1">
    <location>
        <begin position="158"/>
        <end position="179"/>
    </location>
</feature>
<evidence type="ECO:0000256" key="1">
    <source>
        <dbReference type="SAM" id="MobiDB-lite"/>
    </source>
</evidence>
<protein>
    <submittedName>
        <fullName evidence="2">Uncharacterized protein</fullName>
    </submittedName>
</protein>
<evidence type="ECO:0000313" key="3">
    <source>
        <dbReference type="Proteomes" id="UP000007110"/>
    </source>
</evidence>
<feature type="compositionally biased region" description="Basic and acidic residues" evidence="1">
    <location>
        <begin position="113"/>
        <end position="123"/>
    </location>
</feature>
<dbReference type="OrthoDB" id="447251at2759"/>
<dbReference type="EnsemblMetazoa" id="XM_030990919">
    <property type="protein sequence ID" value="XP_030846779"/>
    <property type="gene ID" value="LOC762602"/>
</dbReference>
<accession>A0A7M7P8P2</accession>
<dbReference type="AlphaFoldDB" id="A0A7M7P8P2"/>
<feature type="region of interest" description="Disordered" evidence="1">
    <location>
        <begin position="297"/>
        <end position="320"/>
    </location>
</feature>
<feature type="compositionally biased region" description="Low complexity" evidence="1">
    <location>
        <begin position="131"/>
        <end position="148"/>
    </location>
</feature>
<dbReference type="RefSeq" id="XP_030846779.1">
    <property type="nucleotide sequence ID" value="XM_030990919.1"/>
</dbReference>
<dbReference type="KEGG" id="spu:762602"/>
<reference evidence="3" key="1">
    <citation type="submission" date="2015-02" db="EMBL/GenBank/DDBJ databases">
        <title>Genome sequencing for Strongylocentrotus purpuratus.</title>
        <authorList>
            <person name="Murali S."/>
            <person name="Liu Y."/>
            <person name="Vee V."/>
            <person name="English A."/>
            <person name="Wang M."/>
            <person name="Skinner E."/>
            <person name="Han Y."/>
            <person name="Muzny D.M."/>
            <person name="Worley K.C."/>
            <person name="Gibbs R.A."/>
        </authorList>
    </citation>
    <scope>NUCLEOTIDE SEQUENCE</scope>
</reference>
<evidence type="ECO:0000313" key="2">
    <source>
        <dbReference type="EnsemblMetazoa" id="XP_030846779"/>
    </source>
</evidence>
<feature type="compositionally biased region" description="Basic and acidic residues" evidence="1">
    <location>
        <begin position="297"/>
        <end position="313"/>
    </location>
</feature>
<organism evidence="2 3">
    <name type="scientific">Strongylocentrotus purpuratus</name>
    <name type="common">Purple sea urchin</name>
    <dbReference type="NCBI Taxonomy" id="7668"/>
    <lineage>
        <taxon>Eukaryota</taxon>
        <taxon>Metazoa</taxon>
        <taxon>Echinodermata</taxon>
        <taxon>Eleutherozoa</taxon>
        <taxon>Echinozoa</taxon>
        <taxon>Echinoidea</taxon>
        <taxon>Euechinoidea</taxon>
        <taxon>Echinacea</taxon>
        <taxon>Camarodonta</taxon>
        <taxon>Echinidea</taxon>
        <taxon>Strongylocentrotidae</taxon>
        <taxon>Strongylocentrotus</taxon>
    </lineage>
</organism>
<proteinExistence type="predicted"/>